<dbReference type="KEGG" id="saqi:AXG55_09245"/>
<keyword evidence="1" id="KW-0805">Transcription regulation</keyword>
<dbReference type="InterPro" id="IPR036390">
    <property type="entry name" value="WH_DNA-bd_sf"/>
</dbReference>
<dbReference type="GO" id="GO:0003700">
    <property type="term" value="F:DNA-binding transcription factor activity"/>
    <property type="evidence" value="ECO:0007669"/>
    <property type="project" value="InterPro"/>
</dbReference>
<dbReference type="AlphaFoldDB" id="A0A1L4D1L3"/>
<keyword evidence="3" id="KW-0804">Transcription</keyword>
<dbReference type="PANTHER" id="PTHR42756:SF1">
    <property type="entry name" value="TRANSCRIPTIONAL REPRESSOR OF EMRAB OPERON"/>
    <property type="match status" value="1"/>
</dbReference>
<dbReference type="OrthoDB" id="117723at2"/>
<proteinExistence type="predicted"/>
<dbReference type="RefSeq" id="WP_148697831.1">
    <property type="nucleotide sequence ID" value="NZ_CP017834.1"/>
</dbReference>
<evidence type="ECO:0000256" key="3">
    <source>
        <dbReference type="ARBA" id="ARBA00023163"/>
    </source>
</evidence>
<evidence type="ECO:0000313" key="5">
    <source>
        <dbReference type="EMBL" id="APJ04081.1"/>
    </source>
</evidence>
<dbReference type="InterPro" id="IPR000835">
    <property type="entry name" value="HTH_MarR-typ"/>
</dbReference>
<keyword evidence="2" id="KW-0238">DNA-binding</keyword>
<organism evidence="5 6">
    <name type="scientific">Silvanigrella aquatica</name>
    <dbReference type="NCBI Taxonomy" id="1915309"/>
    <lineage>
        <taxon>Bacteria</taxon>
        <taxon>Pseudomonadati</taxon>
        <taxon>Bdellovibrionota</taxon>
        <taxon>Oligoflexia</taxon>
        <taxon>Silvanigrellales</taxon>
        <taxon>Silvanigrellaceae</taxon>
        <taxon>Silvanigrella</taxon>
    </lineage>
</organism>
<evidence type="ECO:0000256" key="1">
    <source>
        <dbReference type="ARBA" id="ARBA00023015"/>
    </source>
</evidence>
<dbReference type="SUPFAM" id="SSF46785">
    <property type="entry name" value="Winged helix' DNA-binding domain"/>
    <property type="match status" value="1"/>
</dbReference>
<dbReference type="STRING" id="1915309.AXG55_09245"/>
<evidence type="ECO:0000313" key="6">
    <source>
        <dbReference type="Proteomes" id="UP000184731"/>
    </source>
</evidence>
<gene>
    <name evidence="5" type="ORF">AXG55_09245</name>
</gene>
<feature type="domain" description="HTH marR-type" evidence="4">
    <location>
        <begin position="26"/>
        <end position="158"/>
    </location>
</feature>
<dbReference type="SMART" id="SM00347">
    <property type="entry name" value="HTH_MARR"/>
    <property type="match status" value="1"/>
</dbReference>
<evidence type="ECO:0000259" key="4">
    <source>
        <dbReference type="PROSITE" id="PS50995"/>
    </source>
</evidence>
<keyword evidence="6" id="KW-1185">Reference proteome</keyword>
<accession>A0A1L4D1L3</accession>
<protein>
    <recommendedName>
        <fullName evidence="4">HTH marR-type domain-containing protein</fullName>
    </recommendedName>
</protein>
<dbReference type="InterPro" id="IPR036388">
    <property type="entry name" value="WH-like_DNA-bd_sf"/>
</dbReference>
<dbReference type="PANTHER" id="PTHR42756">
    <property type="entry name" value="TRANSCRIPTIONAL REGULATOR, MARR"/>
    <property type="match status" value="1"/>
</dbReference>
<name>A0A1L4D1L3_9BACT</name>
<sequence length="164" mass="19400">MDNLELPTNDRISEIPKFKTDNLSLDAMLEFYFIDTVNLWRNKLDELGKEYDLSRLERRILVYIGRNPGIRQADLALIMDVEPQSLTRSLENMEQKKWLQKQDDNKDKRAKSLHLTDMGEQKLEDAFKISECIRPKVLRNLQENDKIILTKVLKQIRKNLESLI</sequence>
<dbReference type="PRINTS" id="PR00598">
    <property type="entry name" value="HTHMARR"/>
</dbReference>
<evidence type="ECO:0000256" key="2">
    <source>
        <dbReference type="ARBA" id="ARBA00023125"/>
    </source>
</evidence>
<dbReference type="Proteomes" id="UP000184731">
    <property type="component" value="Chromosome"/>
</dbReference>
<dbReference type="GO" id="GO:0003677">
    <property type="term" value="F:DNA binding"/>
    <property type="evidence" value="ECO:0007669"/>
    <property type="project" value="UniProtKB-KW"/>
</dbReference>
<dbReference type="PROSITE" id="PS50995">
    <property type="entry name" value="HTH_MARR_2"/>
    <property type="match status" value="1"/>
</dbReference>
<dbReference type="Gene3D" id="1.10.10.10">
    <property type="entry name" value="Winged helix-like DNA-binding domain superfamily/Winged helix DNA-binding domain"/>
    <property type="match status" value="1"/>
</dbReference>
<dbReference type="EMBL" id="CP017834">
    <property type="protein sequence ID" value="APJ04081.1"/>
    <property type="molecule type" value="Genomic_DNA"/>
</dbReference>
<dbReference type="Pfam" id="PF12802">
    <property type="entry name" value="MarR_2"/>
    <property type="match status" value="1"/>
</dbReference>
<reference evidence="5 6" key="1">
    <citation type="submission" date="2016-10" db="EMBL/GenBank/DDBJ databases">
        <title>Silvanigrella aquatica sp. nov., isolated from a freshwater lake located in the Black Forest, Germany, description of Silvanigrellaceae fam. nov., Silvanigrellales ord. nov., reclassification of the order Bdellovibrionales in the class Oligoflexia, reclassification of the families Bacteriovoracaceae and Halobacteriovoraceae in the new order Bacteriovoracales ord. nov., and reclassification of the family Pseudobacteriovoracaceae in the order Oligoflexiales.</title>
        <authorList>
            <person name="Hahn M.W."/>
            <person name="Schmidt J."/>
            <person name="Koll U."/>
            <person name="Rohde M."/>
            <person name="Verbag S."/>
            <person name="Pitt A."/>
            <person name="Nakai R."/>
            <person name="Naganuma T."/>
            <person name="Lang E."/>
        </authorList>
    </citation>
    <scope>NUCLEOTIDE SEQUENCE [LARGE SCALE GENOMIC DNA]</scope>
    <source>
        <strain evidence="5 6">MWH-Nonnen-W8red</strain>
    </source>
</reference>